<evidence type="ECO:0000313" key="1">
    <source>
        <dbReference type="EMBL" id="MCL1116196.1"/>
    </source>
</evidence>
<dbReference type="Proteomes" id="UP001203212">
    <property type="component" value="Unassembled WGS sequence"/>
</dbReference>
<proteinExistence type="predicted"/>
<dbReference type="RefSeq" id="WP_188839877.1">
    <property type="nucleotide sequence ID" value="NZ_BMOT01000001.1"/>
</dbReference>
<sequence>MRISQFQKYSQKENTVTNNVLLMLSRLNDLNVSYYKSIIERSNEGNIRQDYYPQPIFTQQVGMGKGIIDGHIEVKPSKIVIETKLNSKELIGKLIKYGEVFNENSHNQLWHLSSLKFDEDEVIKINRELKKSYPNLNIQFINLLFNDLIENLAGIYEENTHDMELRLLLDDFSGYCIGSDLISNEEYKLLFAPTGFSYAWNKKHKIYYCPTNWHSQKFKYFGLYNSKSVRTISEIETIIIADYDSNTGSLYTHSKGHTNEQKERLQKGLSELGEDHSGLKYYLLPENSTYETDFKKASHGGIQGYRYKDLRDYLTLSDYNDLKLMAEELRKVTWK</sequence>
<keyword evidence="2" id="KW-1185">Reference proteome</keyword>
<gene>
    <name evidence="1" type="ORF">L2689_02935</name>
</gene>
<comment type="caution">
    <text evidence="1">The sequence shown here is derived from an EMBL/GenBank/DDBJ whole genome shotgun (WGS) entry which is preliminary data.</text>
</comment>
<protein>
    <submittedName>
        <fullName evidence="1">Uncharacterized protein</fullName>
    </submittedName>
</protein>
<accession>A0ABT0KXM9</accession>
<name>A0ABT0KXM9_9GAMM</name>
<organism evidence="1 2">
    <name type="scientific">Shewanella aestuarii</name>
    <dbReference type="NCBI Taxonomy" id="1028752"/>
    <lineage>
        <taxon>Bacteria</taxon>
        <taxon>Pseudomonadati</taxon>
        <taxon>Pseudomonadota</taxon>
        <taxon>Gammaproteobacteria</taxon>
        <taxon>Alteromonadales</taxon>
        <taxon>Shewanellaceae</taxon>
        <taxon>Shewanella</taxon>
    </lineage>
</organism>
<evidence type="ECO:0000313" key="2">
    <source>
        <dbReference type="Proteomes" id="UP001203212"/>
    </source>
</evidence>
<dbReference type="EMBL" id="JAKILK010000001">
    <property type="protein sequence ID" value="MCL1116196.1"/>
    <property type="molecule type" value="Genomic_DNA"/>
</dbReference>
<reference evidence="1 2" key="1">
    <citation type="submission" date="2022-01" db="EMBL/GenBank/DDBJ databases">
        <title>Whole genome-based taxonomy of the Shewanellaceae.</title>
        <authorList>
            <person name="Martin-Rodriguez A.J."/>
        </authorList>
    </citation>
    <scope>NUCLEOTIDE SEQUENCE [LARGE SCALE GENOMIC DNA]</scope>
    <source>
        <strain evidence="1 2">JCM 17801</strain>
    </source>
</reference>